<keyword evidence="3" id="KW-1185">Reference proteome</keyword>
<evidence type="ECO:0000256" key="1">
    <source>
        <dbReference type="SAM" id="MobiDB-lite"/>
    </source>
</evidence>
<dbReference type="RefSeq" id="WP_270678053.1">
    <property type="nucleotide sequence ID" value="NZ_JAQFWP010000020.1"/>
</dbReference>
<protein>
    <submittedName>
        <fullName evidence="2">Uncharacterized protein</fullName>
    </submittedName>
</protein>
<sequence>MSAEPTTATERNREPGPEPGHGPDTSPDQAAPQAPAGGPASPGTDGGDTSLRCAEDAASDGPAPAPGPDAPAPEHRVVLDLDPMTHAELRRAAHGRTVGSYLYVIAGRYARWSEMRDWLGRLEACYGPLPAEALERVHRRMLGLSQVRGAGNTLSVAFSDEEFAALEEAADGRPLAPFVRETVIDRLTRADAPGPRS</sequence>
<dbReference type="Proteomes" id="UP001165685">
    <property type="component" value="Unassembled WGS sequence"/>
</dbReference>
<evidence type="ECO:0000313" key="2">
    <source>
        <dbReference type="EMBL" id="MDA2805399.1"/>
    </source>
</evidence>
<comment type="caution">
    <text evidence="2">The sequence shown here is derived from an EMBL/GenBank/DDBJ whole genome shotgun (WGS) entry which is preliminary data.</text>
</comment>
<evidence type="ECO:0000313" key="3">
    <source>
        <dbReference type="Proteomes" id="UP001165685"/>
    </source>
</evidence>
<name>A0ABT4TMB8_9ACTN</name>
<gene>
    <name evidence="2" type="ORF">O4U47_12825</name>
</gene>
<organism evidence="2 3">
    <name type="scientific">Nocardiopsis suaedae</name>
    <dbReference type="NCBI Taxonomy" id="3018444"/>
    <lineage>
        <taxon>Bacteria</taxon>
        <taxon>Bacillati</taxon>
        <taxon>Actinomycetota</taxon>
        <taxon>Actinomycetes</taxon>
        <taxon>Streptosporangiales</taxon>
        <taxon>Nocardiopsidaceae</taxon>
        <taxon>Nocardiopsis</taxon>
    </lineage>
</organism>
<accession>A0ABT4TMB8</accession>
<dbReference type="EMBL" id="JAQFWP010000020">
    <property type="protein sequence ID" value="MDA2805399.1"/>
    <property type="molecule type" value="Genomic_DNA"/>
</dbReference>
<feature type="region of interest" description="Disordered" evidence="1">
    <location>
        <begin position="1"/>
        <end position="75"/>
    </location>
</feature>
<proteinExistence type="predicted"/>
<reference evidence="2" key="1">
    <citation type="submission" date="2023-01" db="EMBL/GenBank/DDBJ databases">
        <title>Draft genome sequence of Nocardiopsis sp. LSu2-4 isolated from halophytes.</title>
        <authorList>
            <person name="Duangmal K."/>
            <person name="Chantavorakit T."/>
        </authorList>
    </citation>
    <scope>NUCLEOTIDE SEQUENCE</scope>
    <source>
        <strain evidence="2">LSu2-4</strain>
    </source>
</reference>
<feature type="compositionally biased region" description="Low complexity" evidence="1">
    <location>
        <begin position="23"/>
        <end position="43"/>
    </location>
</feature>